<dbReference type="Gene3D" id="3.30.70.100">
    <property type="match status" value="1"/>
</dbReference>
<keyword evidence="2" id="KW-0560">Oxidoreductase</keyword>
<reference evidence="2" key="1">
    <citation type="submission" date="2020-04" db="EMBL/GenBank/DDBJ databases">
        <title>Global-level population genomics: horizontal gene transfer, symbiosis and evolution in Rhizobia.</title>
        <authorList>
            <person name="Gai Y."/>
        </authorList>
    </citation>
    <scope>NUCLEOTIDE SEQUENCE</scope>
    <source>
        <strain evidence="2">BLR57</strain>
    </source>
</reference>
<dbReference type="InterPro" id="IPR011008">
    <property type="entry name" value="Dimeric_a/b-barrel"/>
</dbReference>
<dbReference type="InterPro" id="IPR007138">
    <property type="entry name" value="ABM_dom"/>
</dbReference>
<name>A0A9Q3QWT0_9HYPH</name>
<gene>
    <name evidence="2" type="ORF">HJB63_15230</name>
</gene>
<comment type="caution">
    <text evidence="2">The sequence shown here is derived from an EMBL/GenBank/DDBJ whole genome shotgun (WGS) entry which is preliminary data.</text>
</comment>
<dbReference type="EMBL" id="JABDYC010000004">
    <property type="protein sequence ID" value="MBX5023914.1"/>
    <property type="molecule type" value="Genomic_DNA"/>
</dbReference>
<dbReference type="PROSITE" id="PS51725">
    <property type="entry name" value="ABM"/>
    <property type="match status" value="1"/>
</dbReference>
<dbReference type="InterPro" id="IPR050744">
    <property type="entry name" value="AI-2_Isomerase_LsrG"/>
</dbReference>
<dbReference type="AlphaFoldDB" id="A0A9Q3QWT0"/>
<evidence type="ECO:0000313" key="2">
    <source>
        <dbReference type="EMBL" id="MBX5023914.1"/>
    </source>
</evidence>
<sequence length="98" mass="11074">MSTHTKIVGILTARPGKVSELKAFLSAMRLRSRAEPGNLRWDIWRDKANADRFVLDELYVDEAAVAAHRDTPHFKDYAARIGELAERTPITLDPVEVD</sequence>
<dbReference type="Pfam" id="PF03992">
    <property type="entry name" value="ABM"/>
    <property type="match status" value="1"/>
</dbReference>
<evidence type="ECO:0000313" key="3">
    <source>
        <dbReference type="Proteomes" id="UP000749740"/>
    </source>
</evidence>
<dbReference type="PANTHER" id="PTHR33336">
    <property type="entry name" value="QUINOL MONOOXYGENASE YGIN-RELATED"/>
    <property type="match status" value="1"/>
</dbReference>
<protein>
    <submittedName>
        <fullName evidence="2">Antibiotic biosynthesis monooxygenase</fullName>
    </submittedName>
</protein>
<dbReference type="SUPFAM" id="SSF54909">
    <property type="entry name" value="Dimeric alpha+beta barrel"/>
    <property type="match status" value="1"/>
</dbReference>
<dbReference type="GO" id="GO:0004497">
    <property type="term" value="F:monooxygenase activity"/>
    <property type="evidence" value="ECO:0007669"/>
    <property type="project" value="UniProtKB-KW"/>
</dbReference>
<feature type="domain" description="ABM" evidence="1">
    <location>
        <begin position="5"/>
        <end position="98"/>
    </location>
</feature>
<accession>A0A9Q3QWT0</accession>
<dbReference type="PANTHER" id="PTHR33336:SF3">
    <property type="entry name" value="ABM DOMAIN-CONTAINING PROTEIN"/>
    <property type="match status" value="1"/>
</dbReference>
<keyword evidence="2" id="KW-0503">Monooxygenase</keyword>
<dbReference type="RefSeq" id="WP_221133696.1">
    <property type="nucleotide sequence ID" value="NZ_JABDYC010000004.1"/>
</dbReference>
<evidence type="ECO:0000259" key="1">
    <source>
        <dbReference type="PROSITE" id="PS51725"/>
    </source>
</evidence>
<dbReference type="Proteomes" id="UP000749740">
    <property type="component" value="Unassembled WGS sequence"/>
</dbReference>
<organism evidence="2 3">
    <name type="scientific">Rhizobium lentis</name>
    <dbReference type="NCBI Taxonomy" id="1138194"/>
    <lineage>
        <taxon>Bacteria</taxon>
        <taxon>Pseudomonadati</taxon>
        <taxon>Pseudomonadota</taxon>
        <taxon>Alphaproteobacteria</taxon>
        <taxon>Hyphomicrobiales</taxon>
        <taxon>Rhizobiaceae</taxon>
        <taxon>Rhizobium/Agrobacterium group</taxon>
        <taxon>Rhizobium</taxon>
    </lineage>
</organism>
<proteinExistence type="predicted"/>